<dbReference type="PANTHER" id="PTHR24031">
    <property type="entry name" value="RNA HELICASE"/>
    <property type="match status" value="1"/>
</dbReference>
<evidence type="ECO:0000256" key="2">
    <source>
        <dbReference type="ARBA" id="ARBA00022801"/>
    </source>
</evidence>
<gene>
    <name evidence="6" type="ORF">NliqN6_5780</name>
</gene>
<dbReference type="GO" id="GO:0016787">
    <property type="term" value="F:hydrolase activity"/>
    <property type="evidence" value="ECO:0007669"/>
    <property type="project" value="UniProtKB-KW"/>
</dbReference>
<dbReference type="SMART" id="SM00487">
    <property type="entry name" value="DEXDc"/>
    <property type="match status" value="1"/>
</dbReference>
<dbReference type="GO" id="GO:0003723">
    <property type="term" value="F:RNA binding"/>
    <property type="evidence" value="ECO:0007669"/>
    <property type="project" value="UniProtKB-UniRule"/>
</dbReference>
<dbReference type="InterPro" id="IPR011545">
    <property type="entry name" value="DEAD/DEAH_box_helicase_dom"/>
</dbReference>
<comment type="function">
    <text evidence="4">RNA helicase.</text>
</comment>
<evidence type="ECO:0000313" key="6">
    <source>
        <dbReference type="EMBL" id="GHJ89378.1"/>
    </source>
</evidence>
<dbReference type="EC" id="3.6.4.13" evidence="4"/>
<feature type="domain" description="Helicase ATP-binding" evidence="5">
    <location>
        <begin position="127"/>
        <end position="357"/>
    </location>
</feature>
<evidence type="ECO:0000259" key="5">
    <source>
        <dbReference type="PROSITE" id="PS51192"/>
    </source>
</evidence>
<keyword evidence="7" id="KW-1185">Reference proteome</keyword>
<dbReference type="Pfam" id="PF00270">
    <property type="entry name" value="DEAD"/>
    <property type="match status" value="1"/>
</dbReference>
<keyword evidence="3 4" id="KW-0067">ATP-binding</keyword>
<comment type="domain">
    <text evidence="4">The Q motif is unique to and characteristic of the DEAD box family of RNA helicases and controls ATP binding and hydrolysis.</text>
</comment>
<sequence length="590" mass="63655">MASLPSLLARGYLRSRRLPPVHAVSLRFQHTPPPASQPRPVDLSPDGRVDLFPSTRVFPVSGPRGADATVASGVKGRATAGRLESEAFNDLINTLKPLGIPYPVIKALLQEFPHFRHPTSAQVTLLKSVLIDGNDVFLKEKTGRGKTLAMSLIALSRAFKIRFRRRKTASRHGRNASSSSPSILLLLPHAALVGQVAEWLARLQGAMQAGLGDDALMSRAVMPGDKPPQDSGLGPEILISTPDALLAYLSASPSIRPSQSRHKPATSSLARSLQLLMVDEVDAMLRPLPGRFKTFSSERERSRHPFYRHPPSIVPLLNDVIRLDDAEGRVQTVWSSATLNSVVRGFIQRSGWIRRHEQTMVDTTQNSPSVELSPVPASGNVVHYCLTVDPLTGQMRNLGESTEPGISDTIALDPTDDHAPSERIHPLMLESLALLYASRPPADSSGHALAILPSGASMATVQRDLSAHGISSEILDGTSPSSPSTSLLLIDRAHVRGLDLPRLTTVYLLNGLDASGLSKSSRAAGGMEDRKREYTHFAGRMDRLGGPGAGGYEMVSLVMRGSGEEKALQGMWVDRTDLRVGRKDGAGIEC</sequence>
<comment type="similarity">
    <text evidence="4">Belongs to the DEAD box helicase family.</text>
</comment>
<dbReference type="InterPro" id="IPR014001">
    <property type="entry name" value="Helicase_ATP-bd"/>
</dbReference>
<evidence type="ECO:0000256" key="4">
    <source>
        <dbReference type="RuleBase" id="RU365068"/>
    </source>
</evidence>
<organism evidence="6 7">
    <name type="scientific">Naganishia liquefaciens</name>
    <dbReference type="NCBI Taxonomy" id="104408"/>
    <lineage>
        <taxon>Eukaryota</taxon>
        <taxon>Fungi</taxon>
        <taxon>Dikarya</taxon>
        <taxon>Basidiomycota</taxon>
        <taxon>Agaricomycotina</taxon>
        <taxon>Tremellomycetes</taxon>
        <taxon>Filobasidiales</taxon>
        <taxon>Filobasidiaceae</taxon>
        <taxon>Naganishia</taxon>
    </lineage>
</organism>
<dbReference type="InterPro" id="IPR027417">
    <property type="entry name" value="P-loop_NTPase"/>
</dbReference>
<dbReference type="EMBL" id="BLZA01000040">
    <property type="protein sequence ID" value="GHJ89378.1"/>
    <property type="molecule type" value="Genomic_DNA"/>
</dbReference>
<dbReference type="AlphaFoldDB" id="A0A8H3YHI2"/>
<dbReference type="GO" id="GO:0005524">
    <property type="term" value="F:ATP binding"/>
    <property type="evidence" value="ECO:0007669"/>
    <property type="project" value="UniProtKB-UniRule"/>
</dbReference>
<dbReference type="SUPFAM" id="SSF52540">
    <property type="entry name" value="P-loop containing nucleoside triphosphate hydrolases"/>
    <property type="match status" value="2"/>
</dbReference>
<comment type="catalytic activity">
    <reaction evidence="4">
        <text>ATP + H2O = ADP + phosphate + H(+)</text>
        <dbReference type="Rhea" id="RHEA:13065"/>
        <dbReference type="ChEBI" id="CHEBI:15377"/>
        <dbReference type="ChEBI" id="CHEBI:15378"/>
        <dbReference type="ChEBI" id="CHEBI:30616"/>
        <dbReference type="ChEBI" id="CHEBI:43474"/>
        <dbReference type="ChEBI" id="CHEBI:456216"/>
        <dbReference type="EC" id="3.6.4.13"/>
    </reaction>
</comment>
<keyword evidence="2 4" id="KW-0378">Hydrolase</keyword>
<evidence type="ECO:0000313" key="7">
    <source>
        <dbReference type="Proteomes" id="UP000620104"/>
    </source>
</evidence>
<dbReference type="Gene3D" id="3.40.50.300">
    <property type="entry name" value="P-loop containing nucleotide triphosphate hydrolases"/>
    <property type="match status" value="1"/>
</dbReference>
<dbReference type="PROSITE" id="PS51192">
    <property type="entry name" value="HELICASE_ATP_BIND_1"/>
    <property type="match status" value="1"/>
</dbReference>
<proteinExistence type="inferred from homology"/>
<accession>A0A8H3YHI2</accession>
<keyword evidence="4" id="KW-0347">Helicase</keyword>
<evidence type="ECO:0000256" key="1">
    <source>
        <dbReference type="ARBA" id="ARBA00022741"/>
    </source>
</evidence>
<protein>
    <recommendedName>
        <fullName evidence="4">ATP-dependent RNA helicase</fullName>
        <ecNumber evidence="4">3.6.4.13</ecNumber>
    </recommendedName>
</protein>
<dbReference type="GO" id="GO:0003724">
    <property type="term" value="F:RNA helicase activity"/>
    <property type="evidence" value="ECO:0007669"/>
    <property type="project" value="UniProtKB-EC"/>
</dbReference>
<keyword evidence="4" id="KW-0694">RNA-binding</keyword>
<dbReference type="OrthoDB" id="10256233at2759"/>
<evidence type="ECO:0000256" key="3">
    <source>
        <dbReference type="ARBA" id="ARBA00022840"/>
    </source>
</evidence>
<keyword evidence="1 4" id="KW-0547">Nucleotide-binding</keyword>
<dbReference type="Proteomes" id="UP000620104">
    <property type="component" value="Unassembled WGS sequence"/>
</dbReference>
<reference evidence="6" key="1">
    <citation type="submission" date="2020-07" db="EMBL/GenBank/DDBJ databases">
        <title>Draft Genome Sequence of a Deep-Sea Yeast, Naganishia (Cryptococcus) liquefaciens strain N6.</title>
        <authorList>
            <person name="Han Y.W."/>
            <person name="Kajitani R."/>
            <person name="Morimoto H."/>
            <person name="Parhat M."/>
            <person name="Tsubouchi H."/>
            <person name="Bakenova O."/>
            <person name="Ogata M."/>
            <person name="Argunhan B."/>
            <person name="Aoki R."/>
            <person name="Kajiwara S."/>
            <person name="Itoh T."/>
            <person name="Iwasaki H."/>
        </authorList>
    </citation>
    <scope>NUCLEOTIDE SEQUENCE</scope>
    <source>
        <strain evidence="6">N6</strain>
    </source>
</reference>
<name>A0A8H3YHI2_9TREE</name>
<comment type="caution">
    <text evidence="6">The sequence shown here is derived from an EMBL/GenBank/DDBJ whole genome shotgun (WGS) entry which is preliminary data.</text>
</comment>